<dbReference type="EMBL" id="QXQB01000002">
    <property type="protein sequence ID" value="RJX39743.1"/>
    <property type="molecule type" value="Genomic_DNA"/>
</dbReference>
<dbReference type="Pfam" id="PF10400">
    <property type="entry name" value="Vir_act_alpha_C"/>
    <property type="match status" value="1"/>
</dbReference>
<evidence type="ECO:0000259" key="2">
    <source>
        <dbReference type="Pfam" id="PF10400"/>
    </source>
</evidence>
<feature type="domain" description="Transcription regulator PadR N-terminal" evidence="1">
    <location>
        <begin position="6"/>
        <end position="75"/>
    </location>
</feature>
<evidence type="ECO:0000313" key="4">
    <source>
        <dbReference type="Proteomes" id="UP000267798"/>
    </source>
</evidence>
<name>A0A3A6PWG4_9BACL</name>
<dbReference type="OrthoDB" id="9783723at2"/>
<organism evidence="3 4">
    <name type="scientific">Paenibacillus pinisoli</name>
    <dbReference type="NCBI Taxonomy" id="1276110"/>
    <lineage>
        <taxon>Bacteria</taxon>
        <taxon>Bacillati</taxon>
        <taxon>Bacillota</taxon>
        <taxon>Bacilli</taxon>
        <taxon>Bacillales</taxon>
        <taxon>Paenibacillaceae</taxon>
        <taxon>Paenibacillus</taxon>
    </lineage>
</organism>
<dbReference type="RefSeq" id="WP_120109472.1">
    <property type="nucleotide sequence ID" value="NZ_QXQB01000002.1"/>
</dbReference>
<dbReference type="Proteomes" id="UP000267798">
    <property type="component" value="Unassembled WGS sequence"/>
</dbReference>
<dbReference type="PANTHER" id="PTHR43252">
    <property type="entry name" value="TRANSCRIPTIONAL REGULATOR YQJI"/>
    <property type="match status" value="1"/>
</dbReference>
<dbReference type="InterPro" id="IPR036390">
    <property type="entry name" value="WH_DNA-bd_sf"/>
</dbReference>
<reference evidence="3 4" key="1">
    <citation type="submission" date="2018-09" db="EMBL/GenBank/DDBJ databases">
        <title>Paenibacillus aracenensis nov. sp. isolated from a cave in southern Spain.</title>
        <authorList>
            <person name="Jurado V."/>
            <person name="Gutierrez-Patricio S."/>
            <person name="Gonzalez-Pimentel J.L."/>
            <person name="Miller A.Z."/>
            <person name="Laiz L."/>
            <person name="Saiz-Jimenez C."/>
        </authorList>
    </citation>
    <scope>NUCLEOTIDE SEQUENCE [LARGE SCALE GENOMIC DNA]</scope>
    <source>
        <strain evidence="3 4">JCM 19203</strain>
    </source>
</reference>
<dbReference type="PANTHER" id="PTHR43252:SF6">
    <property type="entry name" value="NEGATIVE TRANSCRIPTION REGULATOR PADR"/>
    <property type="match status" value="1"/>
</dbReference>
<dbReference type="InterPro" id="IPR005149">
    <property type="entry name" value="Tscrpt_reg_PadR_N"/>
</dbReference>
<protein>
    <submittedName>
        <fullName evidence="3">PadR family transcriptional regulator</fullName>
    </submittedName>
</protein>
<gene>
    <name evidence="3" type="ORF">D3P09_10100</name>
</gene>
<keyword evidence="4" id="KW-1185">Reference proteome</keyword>
<sequence>MVEQVILGMLMQGKMSGYDIKKTTEQTVGLYFTISYGSLYPALKRLVESAMVTEEETNNSKNKKLYELTEAGRQSFLSWLREPLQSNRREYLVKIFFYDYLDQDTRVRNLQLFMYEQSAVLSRIEAVERIVAQELTQIPNKDDYYYRMSVMHYGMQFYRMELNWLNQLIEKRDFE</sequence>
<proteinExistence type="predicted"/>
<feature type="domain" description="Transcription regulator PadR C-terminal" evidence="2">
    <location>
        <begin position="88"/>
        <end position="170"/>
    </location>
</feature>
<comment type="caution">
    <text evidence="3">The sequence shown here is derived from an EMBL/GenBank/DDBJ whole genome shotgun (WGS) entry which is preliminary data.</text>
</comment>
<dbReference type="AlphaFoldDB" id="A0A3A6PWG4"/>
<dbReference type="Gene3D" id="1.10.10.10">
    <property type="entry name" value="Winged helix-like DNA-binding domain superfamily/Winged helix DNA-binding domain"/>
    <property type="match status" value="1"/>
</dbReference>
<dbReference type="SUPFAM" id="SSF46785">
    <property type="entry name" value="Winged helix' DNA-binding domain"/>
    <property type="match status" value="1"/>
</dbReference>
<evidence type="ECO:0000259" key="1">
    <source>
        <dbReference type="Pfam" id="PF03551"/>
    </source>
</evidence>
<dbReference type="Gene3D" id="6.10.140.190">
    <property type="match status" value="1"/>
</dbReference>
<evidence type="ECO:0000313" key="3">
    <source>
        <dbReference type="EMBL" id="RJX39743.1"/>
    </source>
</evidence>
<dbReference type="InterPro" id="IPR018309">
    <property type="entry name" value="Tscrpt_reg_PadR_C"/>
</dbReference>
<dbReference type="Pfam" id="PF03551">
    <property type="entry name" value="PadR"/>
    <property type="match status" value="1"/>
</dbReference>
<accession>A0A3A6PWG4</accession>
<dbReference type="InterPro" id="IPR036388">
    <property type="entry name" value="WH-like_DNA-bd_sf"/>
</dbReference>